<evidence type="ECO:0000313" key="3">
    <source>
        <dbReference type="EMBL" id="PZX94859.1"/>
    </source>
</evidence>
<dbReference type="Proteomes" id="UP000249177">
    <property type="component" value="Unassembled WGS sequence"/>
</dbReference>
<dbReference type="AlphaFoldDB" id="A0A2W7UBJ3"/>
<feature type="domain" description="Ig-like" evidence="2">
    <location>
        <begin position="292"/>
        <end position="354"/>
    </location>
</feature>
<dbReference type="InterPro" id="IPR026341">
    <property type="entry name" value="T9SS_type_B"/>
</dbReference>
<dbReference type="InterPro" id="IPR007110">
    <property type="entry name" value="Ig-like_dom"/>
</dbReference>
<sequence>MNPPKLLVQVILLFTLGIVNAQVITVDDNQTAQQLIENVLVKSTCANVSNFNATGDTFTAGQNSYAYFNAGTSNFPLKEGVLLSTSSSKEAIGPYQNQKGGGSPSWKGDTDLDQTLGITSINATVLEFDFVPLTTSISFNYIFASNEYQLYFPCEFSDAFAFLIKEKGSTDNYKNIAVLPGTTTPVSSKNIHPTINDVVDALGTSHPGCPAVNESYFGGYNNASSPVNYSGQIVKMNAHTDVIIGKTYHIKLVIADDKYQYYDSAIFLEAGSFSADIDLGPDRTATTNNPLCYGESFTIDTKLPATYTYEWYKDGSTTPILGETKPTLTISDAGTYKVKVILSPATCTAEDEIKIEYVPQIVLNNTTLYQCDDNGDGISVFDLTKVDNIIKNNNPKLTKMAYYKSLSDAQNETNPIQNPSTYTNSVPNEILTARVSNDFGCTNYAQLNLSISNNPISTQNPIESCDVNALQDGITQFDLNAKVTPQVINGLAQGLTVEYYLTQTDAIVQKNQLPNLFTNTVPNQQIIYARIVNGPDCYKITPETLVINTFDPPNFQDETTGLCDGSSKDLTVDSGFSSYLWSNGDTSNTTNVTSSGEYTVTVTNSDGCQKTKKYIVTPSGVGTITDVAVSDFAGSENSVSISYSGNGDYEFSLDGNFYQDSPIFNGLSAGIYLATVRDKNGCGTSVPYKVYVLDYPRFFTPNNDGFNDTWKIKNLDALPKSTITIFDRYGKFLKQLNATSNGWNGTYTGKDLPSDDYWFSITFEDGKIIKGHFSLKR</sequence>
<dbReference type="EMBL" id="QKXH01000002">
    <property type="protein sequence ID" value="PZX94859.1"/>
    <property type="molecule type" value="Genomic_DNA"/>
</dbReference>
<keyword evidence="1" id="KW-0732">Signal</keyword>
<dbReference type="RefSeq" id="WP_111408955.1">
    <property type="nucleotide sequence ID" value="NZ_QKXH01000002.1"/>
</dbReference>
<dbReference type="NCBIfam" id="NF038133">
    <property type="entry name" value="choice_anch_L"/>
    <property type="match status" value="1"/>
</dbReference>
<dbReference type="Gene3D" id="2.60.40.10">
    <property type="entry name" value="Immunoglobulins"/>
    <property type="match status" value="1"/>
</dbReference>
<accession>A0A2W7UBJ3</accession>
<dbReference type="OrthoDB" id="9765926at2"/>
<comment type="caution">
    <text evidence="3">The sequence shown here is derived from an EMBL/GenBank/DDBJ whole genome shotgun (WGS) entry which is preliminary data.</text>
</comment>
<dbReference type="InterPro" id="IPR013783">
    <property type="entry name" value="Ig-like_fold"/>
</dbReference>
<evidence type="ECO:0000313" key="4">
    <source>
        <dbReference type="Proteomes" id="UP000249177"/>
    </source>
</evidence>
<dbReference type="Pfam" id="PF13585">
    <property type="entry name" value="CHU_C"/>
    <property type="match status" value="1"/>
</dbReference>
<name>A0A2W7UBJ3_9FLAO</name>
<dbReference type="InterPro" id="IPR049804">
    <property type="entry name" value="Choice_anch_L"/>
</dbReference>
<keyword evidence="4" id="KW-1185">Reference proteome</keyword>
<evidence type="ECO:0000256" key="1">
    <source>
        <dbReference type="SAM" id="SignalP"/>
    </source>
</evidence>
<feature type="chain" id="PRO_5016050107" description="Ig-like domain-containing protein" evidence="1">
    <location>
        <begin position="22"/>
        <end position="777"/>
    </location>
</feature>
<organism evidence="3 4">
    <name type="scientific">Flavobacterium aquariorum</name>
    <dbReference type="NCBI Taxonomy" id="2217670"/>
    <lineage>
        <taxon>Bacteria</taxon>
        <taxon>Pseudomonadati</taxon>
        <taxon>Bacteroidota</taxon>
        <taxon>Flavobacteriia</taxon>
        <taxon>Flavobacteriales</taxon>
        <taxon>Flavobacteriaceae</taxon>
        <taxon>Flavobacterium</taxon>
    </lineage>
</organism>
<dbReference type="PROSITE" id="PS50835">
    <property type="entry name" value="IG_LIKE"/>
    <property type="match status" value="1"/>
</dbReference>
<dbReference type="NCBIfam" id="TIGR04131">
    <property type="entry name" value="Bac_Flav_CTERM"/>
    <property type="match status" value="1"/>
</dbReference>
<gene>
    <name evidence="3" type="ORF">DOS84_04705</name>
</gene>
<evidence type="ECO:0000259" key="2">
    <source>
        <dbReference type="PROSITE" id="PS50835"/>
    </source>
</evidence>
<proteinExistence type="predicted"/>
<reference evidence="3 4" key="1">
    <citation type="submission" date="2018-06" db="EMBL/GenBank/DDBJ databases">
        <title>Flavobacterium sp IMCC34762, genome.</title>
        <authorList>
            <person name="Joung Y."/>
            <person name="Cho J."/>
            <person name="Song J."/>
        </authorList>
    </citation>
    <scope>NUCLEOTIDE SEQUENCE [LARGE SCALE GENOMIC DNA]</scope>
    <source>
        <strain evidence="3 4">IMCC34762</strain>
    </source>
</reference>
<feature type="signal peptide" evidence="1">
    <location>
        <begin position="1"/>
        <end position="21"/>
    </location>
</feature>
<protein>
    <recommendedName>
        <fullName evidence="2">Ig-like domain-containing protein</fullName>
    </recommendedName>
</protein>